<dbReference type="InterPro" id="IPR040249">
    <property type="entry name" value="Ricin_B-like_lectin_EULS3-like"/>
</dbReference>
<dbReference type="AlphaFoldDB" id="A0A2G5DYX5"/>
<accession>A0A2G5DYX5</accession>
<dbReference type="Proteomes" id="UP000230069">
    <property type="component" value="Unassembled WGS sequence"/>
</dbReference>
<dbReference type="Gene3D" id="2.80.10.50">
    <property type="match status" value="1"/>
</dbReference>
<dbReference type="PANTHER" id="PTHR31257">
    <property type="entry name" value="RICIN B-LIKE LECTIN EULS3"/>
    <property type="match status" value="1"/>
</dbReference>
<evidence type="ECO:0000313" key="2">
    <source>
        <dbReference type="Proteomes" id="UP000230069"/>
    </source>
</evidence>
<dbReference type="SUPFAM" id="SSF50370">
    <property type="entry name" value="Ricin B-like lectins"/>
    <property type="match status" value="1"/>
</dbReference>
<dbReference type="InParanoid" id="A0A2G5DYX5"/>
<dbReference type="EMBL" id="KZ305031">
    <property type="protein sequence ID" value="PIA48724.1"/>
    <property type="molecule type" value="Genomic_DNA"/>
</dbReference>
<evidence type="ECO:0008006" key="3">
    <source>
        <dbReference type="Google" id="ProtNLM"/>
    </source>
</evidence>
<organism evidence="1 2">
    <name type="scientific">Aquilegia coerulea</name>
    <name type="common">Rocky mountain columbine</name>
    <dbReference type="NCBI Taxonomy" id="218851"/>
    <lineage>
        <taxon>Eukaryota</taxon>
        <taxon>Viridiplantae</taxon>
        <taxon>Streptophyta</taxon>
        <taxon>Embryophyta</taxon>
        <taxon>Tracheophyta</taxon>
        <taxon>Spermatophyta</taxon>
        <taxon>Magnoliopsida</taxon>
        <taxon>Ranunculales</taxon>
        <taxon>Ranunculaceae</taxon>
        <taxon>Thalictroideae</taxon>
        <taxon>Aquilegia</taxon>
    </lineage>
</organism>
<dbReference type="STRING" id="218851.A0A2G5DYX5"/>
<reference evidence="1 2" key="1">
    <citation type="submission" date="2017-09" db="EMBL/GenBank/DDBJ databases">
        <title>WGS assembly of Aquilegia coerulea Goldsmith.</title>
        <authorList>
            <person name="Hodges S."/>
            <person name="Kramer E."/>
            <person name="Nordborg M."/>
            <person name="Tomkins J."/>
            <person name="Borevitz J."/>
            <person name="Derieg N."/>
            <person name="Yan J."/>
            <person name="Mihaltcheva S."/>
            <person name="Hayes R.D."/>
            <person name="Rokhsar D."/>
        </authorList>
    </citation>
    <scope>NUCLEOTIDE SEQUENCE [LARGE SCALE GENOMIC DNA]</scope>
    <source>
        <strain evidence="2">cv. Goldsmith</strain>
    </source>
</reference>
<gene>
    <name evidence="1" type="ORF">AQUCO_01400943v1</name>
</gene>
<name>A0A2G5DYX5_AQUCA</name>
<dbReference type="PANTHER" id="PTHR31257:SF2">
    <property type="entry name" value="RICIN B-LIKE LECTIN EULS3"/>
    <property type="match status" value="1"/>
</dbReference>
<protein>
    <recommendedName>
        <fullName evidence="3">Ricin B lectin domain-containing protein</fullName>
    </recommendedName>
</protein>
<dbReference type="InterPro" id="IPR035992">
    <property type="entry name" value="Ricin_B-like_lectins"/>
</dbReference>
<feature type="non-terminal residue" evidence="1">
    <location>
        <position position="1"/>
    </location>
</feature>
<keyword evidence="2" id="KW-1185">Reference proteome</keyword>
<proteinExistence type="predicted"/>
<evidence type="ECO:0000313" key="1">
    <source>
        <dbReference type="EMBL" id="PIA48724.1"/>
    </source>
</evidence>
<dbReference type="OrthoDB" id="7769065at2759"/>
<sequence>EQVQLVPYNPNAFDESVLWTESKDLGDSYRCIRMVNNIRLNLDAFNGDKNHGGVHDGTIAVLWEWKKGDNQRWKIAPY</sequence>